<comment type="function">
    <text evidence="7">This protein is part of the stalk that links CF(0) to CF(1). It either transmits conformational changes from CF(0) to CF(1) or is implicated in proton conduction.</text>
</comment>
<reference evidence="8 10" key="1">
    <citation type="submission" date="2015-09" db="EMBL/GenBank/DDBJ databases">
        <authorList>
            <consortium name="Pathogen Informatics"/>
        </authorList>
    </citation>
    <scope>NUCLEOTIDE SEQUENCE [LARGE SCALE GENOMIC DNA]</scope>
    <source>
        <strain evidence="8 10">2789STDY5608850</strain>
    </source>
</reference>
<evidence type="ECO:0000313" key="10">
    <source>
        <dbReference type="Proteomes" id="UP000095651"/>
    </source>
</evidence>
<accession>A0A174LV60</accession>
<comment type="function">
    <text evidence="7">F(1)F(0) ATP synthase produces ATP from ADP in the presence of a proton or sodium gradient. F-type ATPases consist of two structural domains, F(1) containing the extramembraneous catalytic core and F(0) containing the membrane proton channel, linked together by a central stalk and a peripheral stalk. During catalysis, ATP synthesis in the catalytic domain of F(1) is coupled via a rotary mechanism of the central stalk subunits to proton translocation.</text>
</comment>
<evidence type="ECO:0000256" key="4">
    <source>
        <dbReference type="ARBA" id="ARBA00023065"/>
    </source>
</evidence>
<keyword evidence="4 7" id="KW-0406">Ion transport</keyword>
<evidence type="ECO:0000313" key="8">
    <source>
        <dbReference type="EMBL" id="CUP27973.1"/>
    </source>
</evidence>
<dbReference type="GO" id="GO:0016787">
    <property type="term" value="F:hydrolase activity"/>
    <property type="evidence" value="ECO:0007669"/>
    <property type="project" value="UniProtKB-KW"/>
</dbReference>
<dbReference type="InterPro" id="IPR026015">
    <property type="entry name" value="ATP_synth_OSCP/delta_N_sf"/>
</dbReference>
<keyword evidence="3 7" id="KW-0375">Hydrogen ion transport</keyword>
<dbReference type="GO" id="GO:0045259">
    <property type="term" value="C:proton-transporting ATP synthase complex"/>
    <property type="evidence" value="ECO:0007669"/>
    <property type="project" value="UniProtKB-KW"/>
</dbReference>
<evidence type="ECO:0000313" key="9">
    <source>
        <dbReference type="EMBL" id="RGM03055.1"/>
    </source>
</evidence>
<gene>
    <name evidence="8" type="primary">atpH_2</name>
    <name evidence="7 9" type="synonym">atpH</name>
    <name evidence="9" type="ORF">DXC39_16320</name>
    <name evidence="8" type="ORF">ERS852407_05507</name>
</gene>
<dbReference type="PRINTS" id="PR00125">
    <property type="entry name" value="ATPASEDELTA"/>
</dbReference>
<evidence type="ECO:0000256" key="1">
    <source>
        <dbReference type="ARBA" id="ARBA00004370"/>
    </source>
</evidence>
<evidence type="ECO:0000313" key="11">
    <source>
        <dbReference type="Proteomes" id="UP000261257"/>
    </source>
</evidence>
<dbReference type="Pfam" id="PF00213">
    <property type="entry name" value="OSCP"/>
    <property type="match status" value="1"/>
</dbReference>
<dbReference type="Proteomes" id="UP000095651">
    <property type="component" value="Unassembled WGS sequence"/>
</dbReference>
<evidence type="ECO:0000256" key="7">
    <source>
        <dbReference type="HAMAP-Rule" id="MF_01416"/>
    </source>
</evidence>
<keyword evidence="7" id="KW-1003">Cell membrane</keyword>
<comment type="similarity">
    <text evidence="7">Belongs to the ATPase delta chain family.</text>
</comment>
<dbReference type="AlphaFoldDB" id="A0A174LV60"/>
<sequence length="167" mass="19377">MTQAANNYGQVLYELKVPKEMVEEAEVLFREVPQLKEALVSPVVKKSEKNRVIDRVFPAELRNFLKVLCGHQDMGEVEDVFEAYHAYACEQEGSLRATLYYVTEPDAEQLKKIKQMLMKKYQKQDVELRLVKDSSLGGGFVIRTGDMETDWSIKGRMKQLEQILMRR</sequence>
<dbReference type="GO" id="GO:0005886">
    <property type="term" value="C:plasma membrane"/>
    <property type="evidence" value="ECO:0007669"/>
    <property type="project" value="UniProtKB-SubCell"/>
</dbReference>
<dbReference type="EMBL" id="QSSQ01000016">
    <property type="protein sequence ID" value="RGM03055.1"/>
    <property type="molecule type" value="Genomic_DNA"/>
</dbReference>
<dbReference type="NCBIfam" id="TIGR01145">
    <property type="entry name" value="ATP_synt_delta"/>
    <property type="match status" value="1"/>
</dbReference>
<comment type="subcellular location">
    <subcellularLocation>
        <location evidence="7">Cell membrane</location>
        <topology evidence="7">Peripheral membrane protein</topology>
    </subcellularLocation>
    <subcellularLocation>
        <location evidence="1">Membrane</location>
    </subcellularLocation>
</comment>
<dbReference type="RefSeq" id="WP_002605333.1">
    <property type="nucleotide sequence ID" value="NZ_CABIXC010000023.1"/>
</dbReference>
<name>A0A174LV60_9FIRM</name>
<dbReference type="GO" id="GO:0046933">
    <property type="term" value="F:proton-transporting ATP synthase activity, rotational mechanism"/>
    <property type="evidence" value="ECO:0007669"/>
    <property type="project" value="UniProtKB-UniRule"/>
</dbReference>
<evidence type="ECO:0000256" key="2">
    <source>
        <dbReference type="ARBA" id="ARBA00022448"/>
    </source>
</evidence>
<dbReference type="PANTHER" id="PTHR11910">
    <property type="entry name" value="ATP SYNTHASE DELTA CHAIN"/>
    <property type="match status" value="1"/>
</dbReference>
<evidence type="ECO:0000256" key="6">
    <source>
        <dbReference type="ARBA" id="ARBA00023310"/>
    </source>
</evidence>
<dbReference type="HAMAP" id="MF_01416">
    <property type="entry name" value="ATP_synth_delta_bact"/>
    <property type="match status" value="1"/>
</dbReference>
<keyword evidence="7" id="KW-0139">CF(1)</keyword>
<dbReference type="Proteomes" id="UP000261257">
    <property type="component" value="Unassembled WGS sequence"/>
</dbReference>
<dbReference type="EMBL" id="CYZE01000023">
    <property type="protein sequence ID" value="CUP27973.1"/>
    <property type="molecule type" value="Genomic_DNA"/>
</dbReference>
<dbReference type="SUPFAM" id="SSF47928">
    <property type="entry name" value="N-terminal domain of the delta subunit of the F1F0-ATP synthase"/>
    <property type="match status" value="1"/>
</dbReference>
<evidence type="ECO:0000256" key="3">
    <source>
        <dbReference type="ARBA" id="ARBA00022781"/>
    </source>
</evidence>
<evidence type="ECO:0000256" key="5">
    <source>
        <dbReference type="ARBA" id="ARBA00023136"/>
    </source>
</evidence>
<keyword evidence="2 7" id="KW-0813">Transport</keyword>
<keyword evidence="5 7" id="KW-0472">Membrane</keyword>
<keyword evidence="6 7" id="KW-0066">ATP synthesis</keyword>
<reference evidence="9 11" key="2">
    <citation type="submission" date="2018-08" db="EMBL/GenBank/DDBJ databases">
        <title>A genome reference for cultivated species of the human gut microbiota.</title>
        <authorList>
            <person name="Zou Y."/>
            <person name="Xue W."/>
            <person name="Luo G."/>
        </authorList>
    </citation>
    <scope>NUCLEOTIDE SEQUENCE [LARGE SCALE GENOMIC DNA]</scope>
    <source>
        <strain evidence="9 11">TF05-11AC</strain>
    </source>
</reference>
<proteinExistence type="inferred from homology"/>
<dbReference type="Gene3D" id="1.10.520.20">
    <property type="entry name" value="N-terminal domain of the delta subunit of the F1F0-ATP synthase"/>
    <property type="match status" value="1"/>
</dbReference>
<organism evidence="8 10">
    <name type="scientific">Hungatella hathewayi</name>
    <dbReference type="NCBI Taxonomy" id="154046"/>
    <lineage>
        <taxon>Bacteria</taxon>
        <taxon>Bacillati</taxon>
        <taxon>Bacillota</taxon>
        <taxon>Clostridia</taxon>
        <taxon>Lachnospirales</taxon>
        <taxon>Lachnospiraceae</taxon>
        <taxon>Hungatella</taxon>
    </lineage>
</organism>
<keyword evidence="9" id="KW-0378">Hydrolase</keyword>
<dbReference type="InterPro" id="IPR000711">
    <property type="entry name" value="ATPase_OSCP/dsu"/>
</dbReference>
<protein>
    <recommendedName>
        <fullName evidence="7">ATP synthase subunit delta</fullName>
    </recommendedName>
    <alternativeName>
        <fullName evidence="7">ATP synthase F(1) sector subunit delta</fullName>
    </alternativeName>
    <alternativeName>
        <fullName evidence="7">F-type ATPase subunit delta</fullName>
        <shortName evidence="7">F-ATPase subunit delta</shortName>
    </alternativeName>
</protein>